<dbReference type="RefSeq" id="WP_242033340.1">
    <property type="nucleotide sequence ID" value="NZ_JAMPLM010000038.1"/>
</dbReference>
<feature type="domain" description="PAS" evidence="11">
    <location>
        <begin position="583"/>
        <end position="646"/>
    </location>
</feature>
<protein>
    <recommendedName>
        <fullName evidence="2">histidine kinase</fullName>
        <ecNumber evidence="2">2.7.13.3</ecNumber>
    </recommendedName>
</protein>
<feature type="domain" description="PAS" evidence="11">
    <location>
        <begin position="186"/>
        <end position="235"/>
    </location>
</feature>
<gene>
    <name evidence="13" type="ORF">NDI38_24535</name>
</gene>
<dbReference type="InterPro" id="IPR035965">
    <property type="entry name" value="PAS-like_dom_sf"/>
</dbReference>
<organism evidence="13 14">
    <name type="scientific">Stenomitos frigidus AS-A4</name>
    <dbReference type="NCBI Taxonomy" id="2933935"/>
    <lineage>
        <taxon>Bacteria</taxon>
        <taxon>Bacillati</taxon>
        <taxon>Cyanobacteriota</taxon>
        <taxon>Cyanophyceae</taxon>
        <taxon>Leptolyngbyales</taxon>
        <taxon>Leptolyngbyaceae</taxon>
        <taxon>Stenomitos</taxon>
    </lineage>
</organism>
<keyword evidence="14" id="KW-1185">Reference proteome</keyword>
<dbReference type="InterPro" id="IPR052162">
    <property type="entry name" value="Sensor_kinase/Photoreceptor"/>
</dbReference>
<evidence type="ECO:0000313" key="13">
    <source>
        <dbReference type="EMBL" id="MEP1061572.1"/>
    </source>
</evidence>
<dbReference type="InterPro" id="IPR001610">
    <property type="entry name" value="PAC"/>
</dbReference>
<evidence type="ECO:0000256" key="1">
    <source>
        <dbReference type="ARBA" id="ARBA00000085"/>
    </source>
</evidence>
<dbReference type="InterPro" id="IPR013656">
    <property type="entry name" value="PAS_4"/>
</dbReference>
<dbReference type="Gene3D" id="3.40.50.2300">
    <property type="match status" value="1"/>
</dbReference>
<feature type="domain" description="PAC" evidence="12">
    <location>
        <begin position="527"/>
        <end position="579"/>
    </location>
</feature>
<dbReference type="InterPro" id="IPR029016">
    <property type="entry name" value="GAF-like_dom_sf"/>
</dbReference>
<evidence type="ECO:0000256" key="8">
    <source>
        <dbReference type="SAM" id="Coils"/>
    </source>
</evidence>
<evidence type="ECO:0000256" key="7">
    <source>
        <dbReference type="PROSITE-ProRule" id="PRU00169"/>
    </source>
</evidence>
<dbReference type="InterPro" id="IPR003594">
    <property type="entry name" value="HATPase_dom"/>
</dbReference>
<feature type="domain" description="PAC" evidence="12">
    <location>
        <begin position="648"/>
        <end position="700"/>
    </location>
</feature>
<keyword evidence="5" id="KW-0418">Kinase</keyword>
<feature type="domain" description="Histidine kinase" evidence="9">
    <location>
        <begin position="713"/>
        <end position="937"/>
    </location>
</feature>
<dbReference type="SUPFAM" id="SSF55785">
    <property type="entry name" value="PYP-like sensor domain (PAS domain)"/>
    <property type="match status" value="4"/>
</dbReference>
<sequence length="1079" mass="120323">MSVLRSVEEVARLEALYQYKILDTEPETVFDDIARLAAYICGTSIAIVNLIDEKRQWFKARVGLNVSEMPRDVGLSYLCVEHGDVIVVPDTVADPVLASNPLVTSYPYIRFYAGMPLKTPEGHTIGTLCVIDAVPKQLAPEQVEALRALSRQVVGQLELRRNLFSLSRTTTQYQQAEASLRQAAAENLKLAQAMASVSDGVVITDPHQADNPIIYSNLAFSRITGYSASEIVGRNCRFLQGAGTDRAVVADIRAAMDEQREIQTTLLNYRKDGTPFWNELKLAPVRSKQGALLYFVGIQTDITDRKLAEEERTQFLERERLARAEAEVARERITNILESITDAFFALDDDWRFTYLNHQGEHLLQRSKADLLGKSFWDEFPETVKASFYEEFKRVVLEQVSVQFETFYPPLNSWFAVHAYPAKAGLSVYFQDITERKQHEVERQQAQLALQESQQHLKLTLQAVKLGFWQLDLQTNELSVSNQCKANFGLAATANFSYQTLFERMHPDDRARVRESVQQALATLSDYEAEYRCVWPNGSIHWILAFGRPTYNGDGVLIGMDGITLDITSRKQAEQKILEQAALLDVATDAIFVRSLDHQILYWNKGAERLYGWQAAEALGKNAIELLHRDDLTQLNEALKIVVAQGDWQGELTQVSKTGQAITIASRWTLMLDETGVPKAILIVNTDITEKKQLEAQFLRVQRMESIGTLASGIAHDLNNILTPILSSAQLLLMQNTLTDDRKQHFMKTIELSAKRGASLVKQVLSFARGVEGKRAVLQVRHLISEIQHIAFETFPKSIDLSVDSANDLWLVSGDATHLHQVFMNLCVNARDAMPNGGTLNIAANNFMIDESFARMHIEAQVGAHILVTVSDTGTGIPADALGRIFEPFFTTKDLGKGTGLGLSTVLSIVKSHGGFIDVVSEMGRGTHFKVYLPAIPVHEAPPVQDNELPHGKGELILVVDDEAMIRQTTQASLEAYNYQVLTASDGIEAIALYAQHRDTIRLVLVDMMMPSMDGMTTIRTLLKMNPQVKTLALSGLLSSTQISELEGIHTSTVLSKPFTTKELLENIHQVLEAQADIA</sequence>
<dbReference type="Pfam" id="PF08448">
    <property type="entry name" value="PAS_4"/>
    <property type="match status" value="1"/>
</dbReference>
<dbReference type="InterPro" id="IPR005467">
    <property type="entry name" value="His_kinase_dom"/>
</dbReference>
<feature type="domain" description="Response regulatory" evidence="10">
    <location>
        <begin position="956"/>
        <end position="1072"/>
    </location>
</feature>
<dbReference type="InterPro" id="IPR001789">
    <property type="entry name" value="Sig_transdc_resp-reg_receiver"/>
</dbReference>
<comment type="catalytic activity">
    <reaction evidence="1">
        <text>ATP + protein L-histidine = ADP + protein N-phospho-L-histidine.</text>
        <dbReference type="EC" id="2.7.13.3"/>
    </reaction>
</comment>
<dbReference type="CDD" id="cd00130">
    <property type="entry name" value="PAS"/>
    <property type="match status" value="4"/>
</dbReference>
<keyword evidence="4" id="KW-0808">Transferase</keyword>
<feature type="domain" description="PAS" evidence="11">
    <location>
        <begin position="329"/>
        <end position="399"/>
    </location>
</feature>
<dbReference type="SUPFAM" id="SSF52172">
    <property type="entry name" value="CheY-like"/>
    <property type="match status" value="1"/>
</dbReference>
<dbReference type="Gene3D" id="3.30.565.10">
    <property type="entry name" value="Histidine kinase-like ATPase, C-terminal domain"/>
    <property type="match status" value="1"/>
</dbReference>
<dbReference type="PRINTS" id="PR00344">
    <property type="entry name" value="BCTRLSENSOR"/>
</dbReference>
<dbReference type="EC" id="2.7.13.3" evidence="2"/>
<dbReference type="Gene3D" id="3.30.450.40">
    <property type="match status" value="1"/>
</dbReference>
<dbReference type="Pfam" id="PF13426">
    <property type="entry name" value="PAS_9"/>
    <property type="match status" value="1"/>
</dbReference>
<dbReference type="InterPro" id="IPR011006">
    <property type="entry name" value="CheY-like_superfamily"/>
</dbReference>
<dbReference type="SMART" id="SM00387">
    <property type="entry name" value="HATPase_c"/>
    <property type="match status" value="1"/>
</dbReference>
<feature type="modified residue" description="4-aspartylphosphate" evidence="7">
    <location>
        <position position="1007"/>
    </location>
</feature>
<evidence type="ECO:0000313" key="14">
    <source>
        <dbReference type="Proteomes" id="UP001476950"/>
    </source>
</evidence>
<dbReference type="PANTHER" id="PTHR43304:SF1">
    <property type="entry name" value="PAC DOMAIN-CONTAINING PROTEIN"/>
    <property type="match status" value="1"/>
</dbReference>
<dbReference type="Gene3D" id="1.10.287.130">
    <property type="match status" value="1"/>
</dbReference>
<comment type="caution">
    <text evidence="13">The sequence shown here is derived from an EMBL/GenBank/DDBJ whole genome shotgun (WGS) entry which is preliminary data.</text>
</comment>
<dbReference type="InterPro" id="IPR036097">
    <property type="entry name" value="HisK_dim/P_sf"/>
</dbReference>
<dbReference type="Pfam" id="PF00512">
    <property type="entry name" value="HisKA"/>
    <property type="match status" value="1"/>
</dbReference>
<dbReference type="PROSITE" id="PS50109">
    <property type="entry name" value="HIS_KIN"/>
    <property type="match status" value="1"/>
</dbReference>
<dbReference type="InterPro" id="IPR013767">
    <property type="entry name" value="PAS_fold"/>
</dbReference>
<dbReference type="InterPro" id="IPR004358">
    <property type="entry name" value="Sig_transdc_His_kin-like_C"/>
</dbReference>
<keyword evidence="6" id="KW-0902">Two-component regulatory system</keyword>
<name>A0ABV0KQQ9_9CYAN</name>
<dbReference type="PROSITE" id="PS50112">
    <property type="entry name" value="PAS"/>
    <property type="match status" value="4"/>
</dbReference>
<dbReference type="SMART" id="SM00448">
    <property type="entry name" value="REC"/>
    <property type="match status" value="1"/>
</dbReference>
<feature type="domain" description="PAC" evidence="12">
    <location>
        <begin position="260"/>
        <end position="314"/>
    </location>
</feature>
<dbReference type="SUPFAM" id="SSF47384">
    <property type="entry name" value="Homodimeric domain of signal transducing histidine kinase"/>
    <property type="match status" value="1"/>
</dbReference>
<dbReference type="Pfam" id="PF00989">
    <property type="entry name" value="PAS"/>
    <property type="match status" value="1"/>
</dbReference>
<feature type="domain" description="PAS" evidence="11">
    <location>
        <begin position="453"/>
        <end position="524"/>
    </location>
</feature>
<evidence type="ECO:0000259" key="9">
    <source>
        <dbReference type="PROSITE" id="PS50109"/>
    </source>
</evidence>
<dbReference type="PANTHER" id="PTHR43304">
    <property type="entry name" value="PHYTOCHROME-LIKE PROTEIN CPH1"/>
    <property type="match status" value="1"/>
</dbReference>
<dbReference type="PROSITE" id="PS50113">
    <property type="entry name" value="PAC"/>
    <property type="match status" value="3"/>
</dbReference>
<dbReference type="InterPro" id="IPR000700">
    <property type="entry name" value="PAS-assoc_C"/>
</dbReference>
<dbReference type="Proteomes" id="UP001476950">
    <property type="component" value="Unassembled WGS sequence"/>
</dbReference>
<keyword evidence="8" id="KW-0175">Coiled coil</keyword>
<dbReference type="InterPro" id="IPR000014">
    <property type="entry name" value="PAS"/>
</dbReference>
<dbReference type="InterPro" id="IPR036890">
    <property type="entry name" value="HATPase_C_sf"/>
</dbReference>
<evidence type="ECO:0000256" key="4">
    <source>
        <dbReference type="ARBA" id="ARBA00022679"/>
    </source>
</evidence>
<evidence type="ECO:0000259" key="11">
    <source>
        <dbReference type="PROSITE" id="PS50112"/>
    </source>
</evidence>
<keyword evidence="3 7" id="KW-0597">Phosphoprotein</keyword>
<dbReference type="SUPFAM" id="SSF55874">
    <property type="entry name" value="ATPase domain of HSP90 chaperone/DNA topoisomerase II/histidine kinase"/>
    <property type="match status" value="1"/>
</dbReference>
<evidence type="ECO:0000259" key="12">
    <source>
        <dbReference type="PROSITE" id="PS50113"/>
    </source>
</evidence>
<dbReference type="Pfam" id="PF02518">
    <property type="entry name" value="HATPase_c"/>
    <property type="match status" value="1"/>
</dbReference>
<evidence type="ECO:0000259" key="10">
    <source>
        <dbReference type="PROSITE" id="PS50110"/>
    </source>
</evidence>
<reference evidence="13 14" key="1">
    <citation type="submission" date="2022-04" db="EMBL/GenBank/DDBJ databases">
        <title>Positive selection, recombination, and allopatry shape intraspecific diversity of widespread and dominant cyanobacteria.</title>
        <authorList>
            <person name="Wei J."/>
            <person name="Shu W."/>
            <person name="Hu C."/>
        </authorList>
    </citation>
    <scope>NUCLEOTIDE SEQUENCE [LARGE SCALE GENOMIC DNA]</scope>
    <source>
        <strain evidence="13 14">AS-A4</strain>
    </source>
</reference>
<dbReference type="Gene3D" id="2.10.70.100">
    <property type="match status" value="1"/>
</dbReference>
<dbReference type="PROSITE" id="PS50110">
    <property type="entry name" value="RESPONSE_REGULATORY"/>
    <property type="match status" value="1"/>
</dbReference>
<dbReference type="CDD" id="cd00082">
    <property type="entry name" value="HisKA"/>
    <property type="match status" value="1"/>
</dbReference>
<dbReference type="SMART" id="SM00091">
    <property type="entry name" value="PAS"/>
    <property type="match status" value="4"/>
</dbReference>
<dbReference type="Pfam" id="PF08447">
    <property type="entry name" value="PAS_3"/>
    <property type="match status" value="1"/>
</dbReference>
<dbReference type="SMART" id="SM00388">
    <property type="entry name" value="HisKA"/>
    <property type="match status" value="1"/>
</dbReference>
<dbReference type="EMBL" id="JAMPLM010000038">
    <property type="protein sequence ID" value="MEP1061572.1"/>
    <property type="molecule type" value="Genomic_DNA"/>
</dbReference>
<dbReference type="SMART" id="SM00086">
    <property type="entry name" value="PAC"/>
    <property type="match status" value="3"/>
</dbReference>
<dbReference type="SUPFAM" id="SSF55781">
    <property type="entry name" value="GAF domain-like"/>
    <property type="match status" value="1"/>
</dbReference>
<evidence type="ECO:0000256" key="6">
    <source>
        <dbReference type="ARBA" id="ARBA00023012"/>
    </source>
</evidence>
<evidence type="ECO:0000256" key="3">
    <source>
        <dbReference type="ARBA" id="ARBA00022553"/>
    </source>
</evidence>
<dbReference type="Pfam" id="PF01590">
    <property type="entry name" value="GAF"/>
    <property type="match status" value="1"/>
</dbReference>
<accession>A0ABV0KQQ9</accession>
<dbReference type="NCBIfam" id="TIGR00229">
    <property type="entry name" value="sensory_box"/>
    <property type="match status" value="4"/>
</dbReference>
<proteinExistence type="predicted"/>
<dbReference type="InterPro" id="IPR003018">
    <property type="entry name" value="GAF"/>
</dbReference>
<evidence type="ECO:0000256" key="5">
    <source>
        <dbReference type="ARBA" id="ARBA00022777"/>
    </source>
</evidence>
<evidence type="ECO:0000256" key="2">
    <source>
        <dbReference type="ARBA" id="ARBA00012438"/>
    </source>
</evidence>
<dbReference type="InterPro" id="IPR003661">
    <property type="entry name" value="HisK_dim/P_dom"/>
</dbReference>
<dbReference type="Gene3D" id="3.30.450.20">
    <property type="entry name" value="PAS domain"/>
    <property type="match status" value="4"/>
</dbReference>
<feature type="coiled-coil region" evidence="8">
    <location>
        <begin position="166"/>
        <end position="193"/>
    </location>
</feature>
<dbReference type="SMART" id="SM00065">
    <property type="entry name" value="GAF"/>
    <property type="match status" value="1"/>
</dbReference>
<dbReference type="Pfam" id="PF00072">
    <property type="entry name" value="Response_reg"/>
    <property type="match status" value="1"/>
</dbReference>
<dbReference type="InterPro" id="IPR013655">
    <property type="entry name" value="PAS_fold_3"/>
</dbReference>